<reference evidence="3 4" key="1">
    <citation type="submission" date="2024-10" db="EMBL/GenBank/DDBJ databases">
        <title>Updated reference genomes for cyclostephanoid diatoms.</title>
        <authorList>
            <person name="Roberts W.R."/>
            <person name="Alverson A.J."/>
        </authorList>
    </citation>
    <scope>NUCLEOTIDE SEQUENCE [LARGE SCALE GENOMIC DNA]</scope>
    <source>
        <strain evidence="3 4">AJA228-03</strain>
    </source>
</reference>
<dbReference type="EMBL" id="JALLPB020000476">
    <property type="protein sequence ID" value="KAL3808711.1"/>
    <property type="molecule type" value="Genomic_DNA"/>
</dbReference>
<sequence length="531" mass="58802">MISSRGSLALEYPDVVEYIDRIEAEERVRSLPHLLARAPNVEIGDVVAAAAVAVDDDDEDHDGGSATMASLRREGLREFSPSLLLLAPSSYPSPRAASSLASLTTLDVSNNELRDLSGLSSLPNLLRLSIQRNWFDALPPEIDALSKLTHLDASRNFLRPNRDSLRYDGLSRLGGLRVLDLSYNRKIRRGDHREAIRIGISPSTAEILITVWEEMMAEARDRSAVSLGEEVGDGEGTGPTSSSYVGTSAAVRDHLLLRSQLEPLSTFILRRRLVMDFGESPTDPAHVDRAAVMRKLLERYRDEKLSYYDGEDGGSNGDKKDPNAALGKRRVLRIDGEPVRDDLLRELLAELREWRGDVGRGGGSGSNRERPSICAECYMILRAPSGTDGVPTDVLPSRRARRRTKKMDRNRRLWSLALRTLAETDPSFATRCSEIAVTFGFVGSPHIDRQNSSPFYGLSIGEFDEGTGCVAVECSARVIAEVNTKNRLGRVDGRYPHWVTHYVPGQERFSLIYYDTTSPFESPGPAIFHIP</sequence>
<name>A0ABD3RAD3_9STRA</name>
<evidence type="ECO:0000256" key="1">
    <source>
        <dbReference type="ARBA" id="ARBA00022614"/>
    </source>
</evidence>
<dbReference type="PANTHER" id="PTHR48051:SF1">
    <property type="entry name" value="RAS SUPPRESSOR PROTEIN 1"/>
    <property type="match status" value="1"/>
</dbReference>
<dbReference type="InterPro" id="IPR050216">
    <property type="entry name" value="LRR_domain-containing"/>
</dbReference>
<dbReference type="InterPro" id="IPR001611">
    <property type="entry name" value="Leu-rich_rpt"/>
</dbReference>
<dbReference type="SUPFAM" id="SSF52075">
    <property type="entry name" value="Outer arm dynein light chain 1"/>
    <property type="match status" value="1"/>
</dbReference>
<dbReference type="AlphaFoldDB" id="A0ABD3RAD3"/>
<dbReference type="InterPro" id="IPR032675">
    <property type="entry name" value="LRR_dom_sf"/>
</dbReference>
<proteinExistence type="predicted"/>
<protein>
    <submittedName>
        <fullName evidence="3">Uncharacterized protein</fullName>
    </submittedName>
</protein>
<evidence type="ECO:0000313" key="3">
    <source>
        <dbReference type="EMBL" id="KAL3808711.1"/>
    </source>
</evidence>
<dbReference type="Gene3D" id="3.80.10.10">
    <property type="entry name" value="Ribonuclease Inhibitor"/>
    <property type="match status" value="1"/>
</dbReference>
<dbReference type="PROSITE" id="PS51450">
    <property type="entry name" value="LRR"/>
    <property type="match status" value="1"/>
</dbReference>
<gene>
    <name evidence="3" type="ORF">ACHAXA_003790</name>
</gene>
<dbReference type="PANTHER" id="PTHR48051">
    <property type="match status" value="1"/>
</dbReference>
<organism evidence="3 4">
    <name type="scientific">Cyclostephanos tholiformis</name>
    <dbReference type="NCBI Taxonomy" id="382380"/>
    <lineage>
        <taxon>Eukaryota</taxon>
        <taxon>Sar</taxon>
        <taxon>Stramenopiles</taxon>
        <taxon>Ochrophyta</taxon>
        <taxon>Bacillariophyta</taxon>
        <taxon>Coscinodiscophyceae</taxon>
        <taxon>Thalassiosirophycidae</taxon>
        <taxon>Stephanodiscales</taxon>
        <taxon>Stephanodiscaceae</taxon>
        <taxon>Cyclostephanos</taxon>
    </lineage>
</organism>
<dbReference type="Proteomes" id="UP001530377">
    <property type="component" value="Unassembled WGS sequence"/>
</dbReference>
<keyword evidence="2" id="KW-0677">Repeat</keyword>
<keyword evidence="1" id="KW-0433">Leucine-rich repeat</keyword>
<keyword evidence="4" id="KW-1185">Reference proteome</keyword>
<accession>A0ABD3RAD3</accession>
<evidence type="ECO:0000313" key="4">
    <source>
        <dbReference type="Proteomes" id="UP001530377"/>
    </source>
</evidence>
<evidence type="ECO:0000256" key="2">
    <source>
        <dbReference type="ARBA" id="ARBA00022737"/>
    </source>
</evidence>
<comment type="caution">
    <text evidence="3">The sequence shown here is derived from an EMBL/GenBank/DDBJ whole genome shotgun (WGS) entry which is preliminary data.</text>
</comment>